<dbReference type="Proteomes" id="UP001391051">
    <property type="component" value="Unassembled WGS sequence"/>
</dbReference>
<evidence type="ECO:0000256" key="1">
    <source>
        <dbReference type="SAM" id="MobiDB-lite"/>
    </source>
</evidence>
<name>A0ABR1PXQ0_9PEZI</name>
<feature type="compositionally biased region" description="Low complexity" evidence="1">
    <location>
        <begin position="200"/>
        <end position="216"/>
    </location>
</feature>
<feature type="region of interest" description="Disordered" evidence="1">
    <location>
        <begin position="147"/>
        <end position="282"/>
    </location>
</feature>
<organism evidence="2 3">
    <name type="scientific">Apiospora aurea</name>
    <dbReference type="NCBI Taxonomy" id="335848"/>
    <lineage>
        <taxon>Eukaryota</taxon>
        <taxon>Fungi</taxon>
        <taxon>Dikarya</taxon>
        <taxon>Ascomycota</taxon>
        <taxon>Pezizomycotina</taxon>
        <taxon>Sordariomycetes</taxon>
        <taxon>Xylariomycetidae</taxon>
        <taxon>Amphisphaeriales</taxon>
        <taxon>Apiosporaceae</taxon>
        <taxon>Apiospora</taxon>
    </lineage>
</organism>
<protein>
    <submittedName>
        <fullName evidence="2">Uncharacterized protein</fullName>
    </submittedName>
</protein>
<accession>A0ABR1PXQ0</accession>
<reference evidence="2 3" key="1">
    <citation type="submission" date="2023-01" db="EMBL/GenBank/DDBJ databases">
        <title>Analysis of 21 Apiospora genomes using comparative genomics revels a genus with tremendous synthesis potential of carbohydrate active enzymes and secondary metabolites.</title>
        <authorList>
            <person name="Sorensen T."/>
        </authorList>
    </citation>
    <scope>NUCLEOTIDE SEQUENCE [LARGE SCALE GENOMIC DNA]</scope>
    <source>
        <strain evidence="2 3">CBS 24483</strain>
    </source>
</reference>
<dbReference type="RefSeq" id="XP_066694560.1">
    <property type="nucleotide sequence ID" value="XM_066847864.1"/>
</dbReference>
<comment type="caution">
    <text evidence="2">The sequence shown here is derived from an EMBL/GenBank/DDBJ whole genome shotgun (WGS) entry which is preliminary data.</text>
</comment>
<gene>
    <name evidence="2" type="ORF">PG986_011642</name>
</gene>
<evidence type="ECO:0000313" key="3">
    <source>
        <dbReference type="Proteomes" id="UP001391051"/>
    </source>
</evidence>
<keyword evidence="3" id="KW-1185">Reference proteome</keyword>
<proteinExistence type="predicted"/>
<feature type="compositionally biased region" description="Basic and acidic residues" evidence="1">
    <location>
        <begin position="254"/>
        <end position="282"/>
    </location>
</feature>
<dbReference type="GeneID" id="92080926"/>
<feature type="compositionally biased region" description="Polar residues" evidence="1">
    <location>
        <begin position="182"/>
        <end position="199"/>
    </location>
</feature>
<dbReference type="EMBL" id="JAQQWE010000008">
    <property type="protein sequence ID" value="KAK7942529.1"/>
    <property type="molecule type" value="Genomic_DNA"/>
</dbReference>
<sequence>MSSATPNSHPAPPAWNRPRRARVVAEIRTHLVSQPGRDRDDNDPAALDREIAARLADAYNTMAYTFVLSPAADALRRRVLDEGRVSANYVAWGVEMIAWAAAFAEEGDGPVETRLRRLGFRTRFEQPAPDRAPWDGDFPAAARACLRREEAARSQAADKNTPATRESEEAMESASPAPVLAQNGNPADSDQEDTININIPSPTSPTSAGPSTCPAPDQKEKASRGGNRTDIPSPKAAKTGFDNAHTKQQQLPEDETKAEAEAKAKVRAEQARARSEAEADAKDSALAVLTELENVIGLCRMYGKSWQEIGEWTASIDSMLEEKRAELLKIRLH</sequence>
<evidence type="ECO:0000313" key="2">
    <source>
        <dbReference type="EMBL" id="KAK7942529.1"/>
    </source>
</evidence>